<dbReference type="AlphaFoldDB" id="A3IJC6"/>
<proteinExistence type="predicted"/>
<dbReference type="Proteomes" id="UP000003781">
    <property type="component" value="Unassembled WGS sequence"/>
</dbReference>
<keyword evidence="2" id="KW-1185">Reference proteome</keyword>
<protein>
    <submittedName>
        <fullName evidence="1">Uncharacterized protein</fullName>
    </submittedName>
</protein>
<organism evidence="1 2">
    <name type="scientific">Crocosphaera chwakensis CCY0110</name>
    <dbReference type="NCBI Taxonomy" id="391612"/>
    <lineage>
        <taxon>Bacteria</taxon>
        <taxon>Bacillati</taxon>
        <taxon>Cyanobacteriota</taxon>
        <taxon>Cyanophyceae</taxon>
        <taxon>Oscillatoriophycideae</taxon>
        <taxon>Chroococcales</taxon>
        <taxon>Aphanothecaceae</taxon>
        <taxon>Crocosphaera</taxon>
        <taxon>Crocosphaera chwakensis</taxon>
    </lineage>
</organism>
<name>A3IJC6_9CHRO</name>
<evidence type="ECO:0000313" key="2">
    <source>
        <dbReference type="Proteomes" id="UP000003781"/>
    </source>
</evidence>
<comment type="caution">
    <text evidence="1">The sequence shown here is derived from an EMBL/GenBank/DDBJ whole genome shotgun (WGS) entry which is preliminary data.</text>
</comment>
<sequence>MRQNIVQIVKKLISQQLKAIFYKMVKLYYGLSLIMESLTETVLRFS</sequence>
<accession>A3IJC6</accession>
<reference evidence="1 2" key="1">
    <citation type="submission" date="2007-03" db="EMBL/GenBank/DDBJ databases">
        <authorList>
            <person name="Stal L."/>
            <person name="Ferriera S."/>
            <person name="Johnson J."/>
            <person name="Kravitz S."/>
            <person name="Beeson K."/>
            <person name="Sutton G."/>
            <person name="Rogers Y.-H."/>
            <person name="Friedman R."/>
            <person name="Frazier M."/>
            <person name="Venter J.C."/>
        </authorList>
    </citation>
    <scope>NUCLEOTIDE SEQUENCE [LARGE SCALE GENOMIC DNA]</scope>
    <source>
        <strain evidence="1 2">CCY0110</strain>
    </source>
</reference>
<gene>
    <name evidence="1" type="ORF">CY0110_18972</name>
</gene>
<evidence type="ECO:0000313" key="1">
    <source>
        <dbReference type="EMBL" id="EAZ93908.1"/>
    </source>
</evidence>
<dbReference type="EMBL" id="AAXW01000002">
    <property type="protein sequence ID" value="EAZ93908.1"/>
    <property type="molecule type" value="Genomic_DNA"/>
</dbReference>